<protein>
    <submittedName>
        <fullName evidence="2">Uncharacterized protein</fullName>
    </submittedName>
</protein>
<accession>A0A1R4HFM6</accession>
<evidence type="ECO:0000256" key="1">
    <source>
        <dbReference type="SAM" id="MobiDB-lite"/>
    </source>
</evidence>
<gene>
    <name evidence="2" type="ORF">CRENPOLYSF2_450016</name>
</gene>
<feature type="compositionally biased region" description="Low complexity" evidence="1">
    <location>
        <begin position="38"/>
        <end position="47"/>
    </location>
</feature>
<sequence length="74" mass="8875">MTIMLMPLIWGRREGGVMFTEKFVGDNDTVDRLFMASKKQPPQSPQQKKFHQHRDENFQSKRRFALDGFFKKRQ</sequence>
<dbReference type="Proteomes" id="UP000195442">
    <property type="component" value="Unassembled WGS sequence"/>
</dbReference>
<feature type="region of interest" description="Disordered" evidence="1">
    <location>
        <begin position="38"/>
        <end position="57"/>
    </location>
</feature>
<organism evidence="2 3">
    <name type="scientific">Crenothrix polyspora</name>
    <dbReference type="NCBI Taxonomy" id="360316"/>
    <lineage>
        <taxon>Bacteria</taxon>
        <taxon>Pseudomonadati</taxon>
        <taxon>Pseudomonadota</taxon>
        <taxon>Gammaproteobacteria</taxon>
        <taxon>Methylococcales</taxon>
        <taxon>Crenotrichaceae</taxon>
        <taxon>Crenothrix</taxon>
    </lineage>
</organism>
<evidence type="ECO:0000313" key="3">
    <source>
        <dbReference type="Proteomes" id="UP000195442"/>
    </source>
</evidence>
<dbReference type="AlphaFoldDB" id="A0A1R4HFM6"/>
<name>A0A1R4HFM6_9GAMM</name>
<keyword evidence="3" id="KW-1185">Reference proteome</keyword>
<dbReference type="EMBL" id="FUKJ01000390">
    <property type="protein sequence ID" value="SJM95027.1"/>
    <property type="molecule type" value="Genomic_DNA"/>
</dbReference>
<evidence type="ECO:0000313" key="2">
    <source>
        <dbReference type="EMBL" id="SJM95027.1"/>
    </source>
</evidence>
<proteinExistence type="predicted"/>
<reference evidence="3" key="1">
    <citation type="submission" date="2017-02" db="EMBL/GenBank/DDBJ databases">
        <authorList>
            <person name="Daims H."/>
        </authorList>
    </citation>
    <scope>NUCLEOTIDE SEQUENCE [LARGE SCALE GENOMIC DNA]</scope>
</reference>